<evidence type="ECO:0000256" key="1">
    <source>
        <dbReference type="ARBA" id="ARBA00001974"/>
    </source>
</evidence>
<sequence>MARSIDNFYDVIIAGAGPVGLLLACELAMARTSVLVLEREAKFESRWKTQPLGMRGLSTLSVEIFYRRGLLGKLFGNERPSSFQKTAGYQQGGHFAGIMLNANNIDLHCYKYCINGPALQPGGTTIECIERLLNERAESLGVTIRRGAEVTSFVKDVKAGDQSFRGSWLVGCDGGRSTVRKAAQFDFVGTEPLFTGYAVECDFDHPEKLKPGFNVTDNGMYIVRPHCLYLVDFDGGASHRTCELTQEFLQGILDHITRKKDAKITKVHLASSFTDRSKQAPSYRKGRVLLAGDAAHIHPPMGQGLNLGLGDAKNLGWKLASTIQHEARSKGSPNLKLLDTYETERHPIGVSVLQWTRAQTMAMQPELHGAAVYETYRSLLSTLEGNNKFIDRFWGLSQRYNLGDESTHPLVGCSAPDFELHDGWRLGSKLESGQGLLINFDGNTLLKDVISVGKHDDKISYISLDAKDRRGLSALLVRPDGVIAWAIDHHAKPDDIVAATTAIERWFSF</sequence>
<comment type="caution">
    <text evidence="6">The sequence shown here is derived from an EMBL/GenBank/DDBJ whole genome shotgun (WGS) entry which is preliminary data.</text>
</comment>
<evidence type="ECO:0000256" key="2">
    <source>
        <dbReference type="ARBA" id="ARBA00022630"/>
    </source>
</evidence>
<dbReference type="InterPro" id="IPR002938">
    <property type="entry name" value="FAD-bd"/>
</dbReference>
<dbReference type="AlphaFoldDB" id="A0A225AYT0"/>
<evidence type="ECO:0000313" key="6">
    <source>
        <dbReference type="EMBL" id="OKL60869.1"/>
    </source>
</evidence>
<proteinExistence type="predicted"/>
<dbReference type="Proteomes" id="UP000214365">
    <property type="component" value="Unassembled WGS sequence"/>
</dbReference>
<evidence type="ECO:0000313" key="7">
    <source>
        <dbReference type="Proteomes" id="UP000214365"/>
    </source>
</evidence>
<dbReference type="Gene3D" id="3.50.50.60">
    <property type="entry name" value="FAD/NAD(P)-binding domain"/>
    <property type="match status" value="1"/>
</dbReference>
<dbReference type="OrthoDB" id="2096480at2759"/>
<organism evidence="6 7">
    <name type="scientific">Talaromyces atroroseus</name>
    <dbReference type="NCBI Taxonomy" id="1441469"/>
    <lineage>
        <taxon>Eukaryota</taxon>
        <taxon>Fungi</taxon>
        <taxon>Dikarya</taxon>
        <taxon>Ascomycota</taxon>
        <taxon>Pezizomycotina</taxon>
        <taxon>Eurotiomycetes</taxon>
        <taxon>Eurotiomycetidae</taxon>
        <taxon>Eurotiales</taxon>
        <taxon>Trichocomaceae</taxon>
        <taxon>Talaromyces</taxon>
        <taxon>Talaromyces sect. Trachyspermi</taxon>
    </lineage>
</organism>
<dbReference type="GO" id="GO:0071949">
    <property type="term" value="F:FAD binding"/>
    <property type="evidence" value="ECO:0007669"/>
    <property type="project" value="InterPro"/>
</dbReference>
<feature type="domain" description="FAD-binding" evidence="5">
    <location>
        <begin position="9"/>
        <end position="356"/>
    </location>
</feature>
<dbReference type="PANTHER" id="PTHR43004">
    <property type="entry name" value="TRK SYSTEM POTASSIUM UPTAKE PROTEIN"/>
    <property type="match status" value="1"/>
</dbReference>
<dbReference type="Pfam" id="PF01494">
    <property type="entry name" value="FAD_binding_3"/>
    <property type="match status" value="1"/>
</dbReference>
<gene>
    <name evidence="6" type="ORF">UA08_03360</name>
</gene>
<keyword evidence="4" id="KW-0560">Oxidoreductase</keyword>
<dbReference type="Gene3D" id="3.40.30.120">
    <property type="match status" value="1"/>
</dbReference>
<dbReference type="PROSITE" id="PS51257">
    <property type="entry name" value="PROKAR_LIPOPROTEIN"/>
    <property type="match status" value="1"/>
</dbReference>
<evidence type="ECO:0000259" key="5">
    <source>
        <dbReference type="Pfam" id="PF01494"/>
    </source>
</evidence>
<dbReference type="STRING" id="1441469.A0A225AYT0"/>
<name>A0A225AYT0_TALAT</name>
<keyword evidence="2" id="KW-0285">Flavoprotein</keyword>
<dbReference type="PANTHER" id="PTHR43004:SF19">
    <property type="entry name" value="BINDING MONOOXYGENASE, PUTATIVE (JCVI)-RELATED"/>
    <property type="match status" value="1"/>
</dbReference>
<evidence type="ECO:0000256" key="3">
    <source>
        <dbReference type="ARBA" id="ARBA00022827"/>
    </source>
</evidence>
<dbReference type="SUPFAM" id="SSF51905">
    <property type="entry name" value="FAD/NAD(P)-binding domain"/>
    <property type="match status" value="1"/>
</dbReference>
<dbReference type="GO" id="GO:0016709">
    <property type="term" value="F:oxidoreductase activity, acting on paired donors, with incorporation or reduction of molecular oxygen, NAD(P)H as one donor, and incorporation of one atom of oxygen"/>
    <property type="evidence" value="ECO:0007669"/>
    <property type="project" value="UniProtKB-ARBA"/>
</dbReference>
<dbReference type="RefSeq" id="XP_020120990.1">
    <property type="nucleotide sequence ID" value="XM_020265651.1"/>
</dbReference>
<keyword evidence="3" id="KW-0274">FAD</keyword>
<reference evidence="6 7" key="1">
    <citation type="submission" date="2015-06" db="EMBL/GenBank/DDBJ databases">
        <title>Talaromyces atroroseus IBT 11181 draft genome.</title>
        <authorList>
            <person name="Rasmussen K.B."/>
            <person name="Rasmussen S."/>
            <person name="Petersen B."/>
            <person name="Sicheritz-Ponten T."/>
            <person name="Mortensen U.H."/>
            <person name="Thrane U."/>
        </authorList>
    </citation>
    <scope>NUCLEOTIDE SEQUENCE [LARGE SCALE GENOMIC DNA]</scope>
    <source>
        <strain evidence="6 7">IBT 11181</strain>
    </source>
</reference>
<protein>
    <recommendedName>
        <fullName evidence="5">FAD-binding domain-containing protein</fullName>
    </recommendedName>
</protein>
<dbReference type="InterPro" id="IPR050641">
    <property type="entry name" value="RIFMO-like"/>
</dbReference>
<dbReference type="EMBL" id="LFMY01000004">
    <property type="protein sequence ID" value="OKL60869.1"/>
    <property type="molecule type" value="Genomic_DNA"/>
</dbReference>
<dbReference type="PRINTS" id="PR00420">
    <property type="entry name" value="RNGMNOXGNASE"/>
</dbReference>
<dbReference type="GeneID" id="31003115"/>
<dbReference type="Pfam" id="PF21274">
    <property type="entry name" value="Rng_hyd_C"/>
    <property type="match status" value="1"/>
</dbReference>
<dbReference type="InterPro" id="IPR036188">
    <property type="entry name" value="FAD/NAD-bd_sf"/>
</dbReference>
<keyword evidence="7" id="KW-1185">Reference proteome</keyword>
<evidence type="ECO:0000256" key="4">
    <source>
        <dbReference type="ARBA" id="ARBA00023002"/>
    </source>
</evidence>
<accession>A0A225AYT0</accession>
<comment type="cofactor">
    <cofactor evidence="1">
        <name>FAD</name>
        <dbReference type="ChEBI" id="CHEBI:57692"/>
    </cofactor>
</comment>
<dbReference type="Gene3D" id="3.30.70.2450">
    <property type="match status" value="1"/>
</dbReference>